<name>A0AAV8ZM94_9CUCU</name>
<protein>
    <recommendedName>
        <fullName evidence="1">Transposable element P transposase-like C-terminal domain-containing protein</fullName>
    </recommendedName>
</protein>
<sequence>MQLRTRGGLHDHPLNAIYRIRMILLGKNLGMVHTHSNVVTPIGTEKEEYLLASAMKQAKNWKLTIEKPENILEDVADSSSSSSSTSSGISSVSRTASEKDGLLYITGYLAKKHLKDHPYLGQYTYKSKEVINLHSYSIQSWIESLSFGGLIQPSDKWAQQVEKMEKYFNKFHKENFRQGNTL</sequence>
<comment type="caution">
    <text evidence="2">The sequence shown here is derived from an EMBL/GenBank/DDBJ whole genome shotgun (WGS) entry which is preliminary data.</text>
</comment>
<dbReference type="AlphaFoldDB" id="A0AAV8ZM94"/>
<gene>
    <name evidence="2" type="ORF">NQ314_003425</name>
</gene>
<dbReference type="Proteomes" id="UP001162156">
    <property type="component" value="Unassembled WGS sequence"/>
</dbReference>
<proteinExistence type="predicted"/>
<feature type="domain" description="Transposable element P transposase-like C-terminal" evidence="1">
    <location>
        <begin position="47"/>
        <end position="128"/>
    </location>
</feature>
<evidence type="ECO:0000259" key="1">
    <source>
        <dbReference type="Pfam" id="PF12596"/>
    </source>
</evidence>
<keyword evidence="3" id="KW-1185">Reference proteome</keyword>
<dbReference type="InterPro" id="IPR022242">
    <property type="entry name" value="TNP-like_C"/>
</dbReference>
<dbReference type="EMBL" id="JANEYF010000962">
    <property type="protein sequence ID" value="KAJ8966617.1"/>
    <property type="molecule type" value="Genomic_DNA"/>
</dbReference>
<evidence type="ECO:0000313" key="2">
    <source>
        <dbReference type="EMBL" id="KAJ8966617.1"/>
    </source>
</evidence>
<dbReference type="Pfam" id="PF12596">
    <property type="entry name" value="Tnp_P_element_C"/>
    <property type="match status" value="1"/>
</dbReference>
<reference evidence="2" key="1">
    <citation type="journal article" date="2023" name="Insect Mol. Biol.">
        <title>Genome sequencing provides insights into the evolution of gene families encoding plant cell wall-degrading enzymes in longhorned beetles.</title>
        <authorList>
            <person name="Shin N.R."/>
            <person name="Okamura Y."/>
            <person name="Kirsch R."/>
            <person name="Pauchet Y."/>
        </authorList>
    </citation>
    <scope>NUCLEOTIDE SEQUENCE</scope>
    <source>
        <strain evidence="2">RBIC_L_NR</strain>
    </source>
</reference>
<accession>A0AAV8ZM94</accession>
<evidence type="ECO:0000313" key="3">
    <source>
        <dbReference type="Proteomes" id="UP001162156"/>
    </source>
</evidence>
<organism evidence="2 3">
    <name type="scientific">Rhamnusium bicolor</name>
    <dbReference type="NCBI Taxonomy" id="1586634"/>
    <lineage>
        <taxon>Eukaryota</taxon>
        <taxon>Metazoa</taxon>
        <taxon>Ecdysozoa</taxon>
        <taxon>Arthropoda</taxon>
        <taxon>Hexapoda</taxon>
        <taxon>Insecta</taxon>
        <taxon>Pterygota</taxon>
        <taxon>Neoptera</taxon>
        <taxon>Endopterygota</taxon>
        <taxon>Coleoptera</taxon>
        <taxon>Polyphaga</taxon>
        <taxon>Cucujiformia</taxon>
        <taxon>Chrysomeloidea</taxon>
        <taxon>Cerambycidae</taxon>
        <taxon>Lepturinae</taxon>
        <taxon>Rhagiini</taxon>
        <taxon>Rhamnusium</taxon>
    </lineage>
</organism>